<protein>
    <recommendedName>
        <fullName evidence="1">Fibronectin type-III domain-containing protein</fullName>
    </recommendedName>
</protein>
<feature type="non-terminal residue" evidence="2">
    <location>
        <position position="50"/>
    </location>
</feature>
<dbReference type="InterPro" id="IPR036116">
    <property type="entry name" value="FN3_sf"/>
</dbReference>
<feature type="domain" description="Fibronectin type-III" evidence="1">
    <location>
        <begin position="1"/>
        <end position="49"/>
    </location>
</feature>
<sequence length="50" mass="5531">MTLNISADSNKLHLQDLEALSKYKFYLRSCTRVGCGPAVSEERTTVPEAS</sequence>
<organism evidence="2 3">
    <name type="scientific">Cirrhinus mrigala</name>
    <name type="common">Mrigala</name>
    <dbReference type="NCBI Taxonomy" id="683832"/>
    <lineage>
        <taxon>Eukaryota</taxon>
        <taxon>Metazoa</taxon>
        <taxon>Chordata</taxon>
        <taxon>Craniata</taxon>
        <taxon>Vertebrata</taxon>
        <taxon>Euteleostomi</taxon>
        <taxon>Actinopterygii</taxon>
        <taxon>Neopterygii</taxon>
        <taxon>Teleostei</taxon>
        <taxon>Ostariophysi</taxon>
        <taxon>Cypriniformes</taxon>
        <taxon>Cyprinidae</taxon>
        <taxon>Labeoninae</taxon>
        <taxon>Labeonini</taxon>
        <taxon>Cirrhinus</taxon>
    </lineage>
</organism>
<evidence type="ECO:0000259" key="1">
    <source>
        <dbReference type="PROSITE" id="PS50853"/>
    </source>
</evidence>
<dbReference type="Proteomes" id="UP001529510">
    <property type="component" value="Unassembled WGS sequence"/>
</dbReference>
<dbReference type="AlphaFoldDB" id="A0ABD0R1K1"/>
<accession>A0ABD0R1K1</accession>
<dbReference type="Gene3D" id="2.60.40.10">
    <property type="entry name" value="Immunoglobulins"/>
    <property type="match status" value="1"/>
</dbReference>
<dbReference type="EMBL" id="JAMKFB020000006">
    <property type="protein sequence ID" value="KAL0191521.1"/>
    <property type="molecule type" value="Genomic_DNA"/>
</dbReference>
<dbReference type="InterPro" id="IPR003961">
    <property type="entry name" value="FN3_dom"/>
</dbReference>
<dbReference type="InterPro" id="IPR013783">
    <property type="entry name" value="Ig-like_fold"/>
</dbReference>
<gene>
    <name evidence="2" type="ORF">M9458_014219</name>
</gene>
<dbReference type="PROSITE" id="PS50853">
    <property type="entry name" value="FN3"/>
    <property type="match status" value="1"/>
</dbReference>
<name>A0ABD0R1K1_CIRMR</name>
<comment type="caution">
    <text evidence="2">The sequence shown here is derived from an EMBL/GenBank/DDBJ whole genome shotgun (WGS) entry which is preliminary data.</text>
</comment>
<proteinExistence type="predicted"/>
<evidence type="ECO:0000313" key="3">
    <source>
        <dbReference type="Proteomes" id="UP001529510"/>
    </source>
</evidence>
<evidence type="ECO:0000313" key="2">
    <source>
        <dbReference type="EMBL" id="KAL0191521.1"/>
    </source>
</evidence>
<reference evidence="2 3" key="1">
    <citation type="submission" date="2024-05" db="EMBL/GenBank/DDBJ databases">
        <title>Genome sequencing and assembly of Indian major carp, Cirrhinus mrigala (Hamilton, 1822).</title>
        <authorList>
            <person name="Mohindra V."/>
            <person name="Chowdhury L.M."/>
            <person name="Lal K."/>
            <person name="Jena J.K."/>
        </authorList>
    </citation>
    <scope>NUCLEOTIDE SEQUENCE [LARGE SCALE GENOMIC DNA]</scope>
    <source>
        <strain evidence="2">CM1030</strain>
        <tissue evidence="2">Blood</tissue>
    </source>
</reference>
<keyword evidence="3" id="KW-1185">Reference proteome</keyword>
<dbReference type="SUPFAM" id="SSF49265">
    <property type="entry name" value="Fibronectin type III"/>
    <property type="match status" value="1"/>
</dbReference>